<evidence type="ECO:0000313" key="2">
    <source>
        <dbReference type="EMBL" id="MPC20971.1"/>
    </source>
</evidence>
<organism evidence="2 3">
    <name type="scientific">Portunus trituberculatus</name>
    <name type="common">Swimming crab</name>
    <name type="synonym">Neptunus trituberculatus</name>
    <dbReference type="NCBI Taxonomy" id="210409"/>
    <lineage>
        <taxon>Eukaryota</taxon>
        <taxon>Metazoa</taxon>
        <taxon>Ecdysozoa</taxon>
        <taxon>Arthropoda</taxon>
        <taxon>Crustacea</taxon>
        <taxon>Multicrustacea</taxon>
        <taxon>Malacostraca</taxon>
        <taxon>Eumalacostraca</taxon>
        <taxon>Eucarida</taxon>
        <taxon>Decapoda</taxon>
        <taxon>Pleocyemata</taxon>
        <taxon>Brachyura</taxon>
        <taxon>Eubrachyura</taxon>
        <taxon>Portunoidea</taxon>
        <taxon>Portunidae</taxon>
        <taxon>Portuninae</taxon>
        <taxon>Portunus</taxon>
    </lineage>
</organism>
<name>A0A5B7DHI9_PORTR</name>
<reference evidence="2 3" key="1">
    <citation type="submission" date="2019-05" db="EMBL/GenBank/DDBJ databases">
        <title>Another draft genome of Portunus trituberculatus and its Hox gene families provides insights of decapod evolution.</title>
        <authorList>
            <person name="Jeong J.-H."/>
            <person name="Song I."/>
            <person name="Kim S."/>
            <person name="Choi T."/>
            <person name="Kim D."/>
            <person name="Ryu S."/>
            <person name="Kim W."/>
        </authorList>
    </citation>
    <scope>NUCLEOTIDE SEQUENCE [LARGE SCALE GENOMIC DNA]</scope>
    <source>
        <tissue evidence="2">Muscle</tissue>
    </source>
</reference>
<evidence type="ECO:0000313" key="3">
    <source>
        <dbReference type="Proteomes" id="UP000324222"/>
    </source>
</evidence>
<gene>
    <name evidence="2" type="ORF">E2C01_013940</name>
</gene>
<feature type="compositionally biased region" description="Basic and acidic residues" evidence="1">
    <location>
        <begin position="1"/>
        <end position="10"/>
    </location>
</feature>
<proteinExistence type="predicted"/>
<accession>A0A5B7DHI9</accession>
<dbReference type="EMBL" id="VSRR010000931">
    <property type="protein sequence ID" value="MPC20971.1"/>
    <property type="molecule type" value="Genomic_DNA"/>
</dbReference>
<dbReference type="AlphaFoldDB" id="A0A5B7DHI9"/>
<protein>
    <submittedName>
        <fullName evidence="2">Uncharacterized protein</fullName>
    </submittedName>
</protein>
<comment type="caution">
    <text evidence="2">The sequence shown here is derived from an EMBL/GenBank/DDBJ whole genome shotgun (WGS) entry which is preliminary data.</text>
</comment>
<keyword evidence="3" id="KW-1185">Reference proteome</keyword>
<feature type="region of interest" description="Disordered" evidence="1">
    <location>
        <begin position="1"/>
        <end position="21"/>
    </location>
</feature>
<sequence length="59" mass="6613">MRHGEDEAARLWRGADQPSQVKSPCATLHHNTTLHDSVVAKVRLGHRQTNLAPSWSTTR</sequence>
<dbReference type="Proteomes" id="UP000324222">
    <property type="component" value="Unassembled WGS sequence"/>
</dbReference>
<evidence type="ECO:0000256" key="1">
    <source>
        <dbReference type="SAM" id="MobiDB-lite"/>
    </source>
</evidence>